<proteinExistence type="predicted"/>
<gene>
    <name evidence="2" type="ORF">ACFFIT_07090</name>
</gene>
<keyword evidence="3" id="KW-1185">Reference proteome</keyword>
<dbReference type="InterPro" id="IPR002559">
    <property type="entry name" value="Transposase_11"/>
</dbReference>
<comment type="caution">
    <text evidence="2">The sequence shown here is derived from an EMBL/GenBank/DDBJ whole genome shotgun (WGS) entry which is preliminary data.</text>
</comment>
<feature type="domain" description="Transposase IS4-like" evidence="1">
    <location>
        <begin position="7"/>
        <end position="65"/>
    </location>
</feature>
<dbReference type="Pfam" id="PF01609">
    <property type="entry name" value="DDE_Tnp_1"/>
    <property type="match status" value="1"/>
</dbReference>
<organism evidence="2 3">
    <name type="scientific">Thorsellia kenyensis</name>
    <dbReference type="NCBI Taxonomy" id="1549888"/>
    <lineage>
        <taxon>Bacteria</taxon>
        <taxon>Pseudomonadati</taxon>
        <taxon>Pseudomonadota</taxon>
        <taxon>Gammaproteobacteria</taxon>
        <taxon>Enterobacterales</taxon>
        <taxon>Thorselliaceae</taxon>
        <taxon>Thorsellia</taxon>
    </lineage>
</organism>
<evidence type="ECO:0000313" key="2">
    <source>
        <dbReference type="EMBL" id="MFC0179852.1"/>
    </source>
</evidence>
<evidence type="ECO:0000313" key="3">
    <source>
        <dbReference type="Proteomes" id="UP001589758"/>
    </source>
</evidence>
<sequence length="67" mass="7340">MKIGSDDKKKTPYGFKGHIACDEDGFVTQAVVTTAKLHDSQVFEELLKGNKIEVYSDSAYASVKTAQ</sequence>
<reference evidence="2 3" key="1">
    <citation type="submission" date="2024-09" db="EMBL/GenBank/DDBJ databases">
        <authorList>
            <person name="Sun Q."/>
            <person name="Mori K."/>
        </authorList>
    </citation>
    <scope>NUCLEOTIDE SEQUENCE [LARGE SCALE GENOMIC DNA]</scope>
    <source>
        <strain evidence="2 3">CCM 8545</strain>
    </source>
</reference>
<dbReference type="EMBL" id="JBHLXE010000077">
    <property type="protein sequence ID" value="MFC0179852.1"/>
    <property type="molecule type" value="Genomic_DNA"/>
</dbReference>
<name>A0ABV6CA48_9GAMM</name>
<dbReference type="Proteomes" id="UP001589758">
    <property type="component" value="Unassembled WGS sequence"/>
</dbReference>
<evidence type="ECO:0000259" key="1">
    <source>
        <dbReference type="Pfam" id="PF01609"/>
    </source>
</evidence>
<accession>A0ABV6CA48</accession>
<dbReference type="RefSeq" id="WP_385876961.1">
    <property type="nucleotide sequence ID" value="NZ_JBHLXE010000077.1"/>
</dbReference>
<protein>
    <submittedName>
        <fullName evidence="2">Transposase</fullName>
    </submittedName>
</protein>